<keyword evidence="2" id="KW-0732">Signal</keyword>
<feature type="region of interest" description="Disordered" evidence="1">
    <location>
        <begin position="478"/>
        <end position="499"/>
    </location>
</feature>
<feature type="chain" id="PRO_5012597922" evidence="2">
    <location>
        <begin position="24"/>
        <end position="499"/>
    </location>
</feature>
<dbReference type="RefSeq" id="WP_087112084.1">
    <property type="nucleotide sequence ID" value="NZ_CBCSCN010000010.1"/>
</dbReference>
<reference evidence="4 5" key="1">
    <citation type="submission" date="2017-03" db="EMBL/GenBank/DDBJ databases">
        <authorList>
            <person name="Afonso C.L."/>
            <person name="Miller P.J."/>
            <person name="Scott M.A."/>
            <person name="Spackman E."/>
            <person name="Goraichik I."/>
            <person name="Dimitrov K.M."/>
            <person name="Suarez D.L."/>
            <person name="Swayne D.E."/>
        </authorList>
    </citation>
    <scope>NUCLEOTIDE SEQUENCE [LARGE SCALE GENOMIC DNA]</scope>
    <source>
        <strain evidence="4">SB41UT1</strain>
    </source>
</reference>
<dbReference type="PROSITE" id="PS50146">
    <property type="entry name" value="DAGK"/>
    <property type="match status" value="1"/>
</dbReference>
<dbReference type="GO" id="GO:0001727">
    <property type="term" value="F:lipid kinase activity"/>
    <property type="evidence" value="ECO:0007669"/>
    <property type="project" value="TreeGrafter"/>
</dbReference>
<name>A0A1X7AQE6_9GAMM</name>
<keyword evidence="4" id="KW-0808">Transferase</keyword>
<dbReference type="Proteomes" id="UP000196573">
    <property type="component" value="Unassembled WGS sequence"/>
</dbReference>
<dbReference type="AlphaFoldDB" id="A0A1X7AQE6"/>
<dbReference type="SUPFAM" id="SSF111331">
    <property type="entry name" value="NAD kinase/diacylglycerol kinase-like"/>
    <property type="match status" value="1"/>
</dbReference>
<protein>
    <submittedName>
        <fullName evidence="4">Lipid kinase</fullName>
    </submittedName>
</protein>
<feature type="domain" description="DAGKc" evidence="3">
    <location>
        <begin position="139"/>
        <end position="278"/>
    </location>
</feature>
<dbReference type="SMART" id="SM00046">
    <property type="entry name" value="DAGKc"/>
    <property type="match status" value="1"/>
</dbReference>
<dbReference type="InterPro" id="IPR050187">
    <property type="entry name" value="Lipid_Phosphate_FormReg"/>
</dbReference>
<dbReference type="Gene3D" id="3.40.50.10330">
    <property type="entry name" value="Probable inorganic polyphosphate/atp-NAD kinase, domain 1"/>
    <property type="match status" value="1"/>
</dbReference>
<dbReference type="InterPro" id="IPR017438">
    <property type="entry name" value="ATP-NAD_kinase_N"/>
</dbReference>
<evidence type="ECO:0000256" key="2">
    <source>
        <dbReference type="SAM" id="SignalP"/>
    </source>
</evidence>
<keyword evidence="4" id="KW-0418">Kinase</keyword>
<dbReference type="Gene3D" id="2.60.200.40">
    <property type="match status" value="1"/>
</dbReference>
<proteinExistence type="predicted"/>
<accession>A0A1X7AQE6</accession>
<sequence length="499" mass="54255">MAPSLLRYLLLIAALSIFPSVEAGVDGSDVLFSTSFSGHIFGRHIYSNYGGDTVNADADNLYLMSGSRYETIPKSRIYGVRVDSDNERQLALTYTPAIIESSAKSFPVEKLQMNFTSEIARKNAAIKLQEVLFGSDKALSHHRLRMVVNPWSGRRRGEQIQRETVELLQDAKIAVDVIHTNGEGHAIELGKELKTDPSGYDGVLIVGGDGTLNEFVNGLTEFGTSESLLPVMHIPAGTGNGVGASLGVAHPNRATLGVIQVLKNWNPQALPRMPLVKYTTVLGYNMEGGGATDYRVGETGVSLLGCQSAILTDVDIGSQCLRCIGSTRYPICGLWQVLRNHSHPMQLEFEYLDDSGDAVQEITDDMSLLAIVNVPKIATDFTLSPEGSALEKGLDTVHVARGDTNFRSRLSMLLGMEDGSYTQSPAVHVNRKLKRATITSNHTYPAQNVITIDGEVKQGSRFKMETTDLHLRLLHHMEPSTGATSDGIVQPSDNGNQVM</sequence>
<dbReference type="GO" id="GO:0006665">
    <property type="term" value="P:sphingolipid metabolic process"/>
    <property type="evidence" value="ECO:0007669"/>
    <property type="project" value="TreeGrafter"/>
</dbReference>
<organism evidence="4 5">
    <name type="scientific">Parendozoicomonas haliclonae</name>
    <dbReference type="NCBI Taxonomy" id="1960125"/>
    <lineage>
        <taxon>Bacteria</taxon>
        <taxon>Pseudomonadati</taxon>
        <taxon>Pseudomonadota</taxon>
        <taxon>Gammaproteobacteria</taxon>
        <taxon>Oceanospirillales</taxon>
        <taxon>Endozoicomonadaceae</taxon>
        <taxon>Parendozoicomonas</taxon>
    </lineage>
</organism>
<dbReference type="PANTHER" id="PTHR12358:SF54">
    <property type="entry name" value="SPHINGOSINE KINASE RELATED PROTEIN"/>
    <property type="match status" value="1"/>
</dbReference>
<evidence type="ECO:0000256" key="1">
    <source>
        <dbReference type="SAM" id="MobiDB-lite"/>
    </source>
</evidence>
<dbReference type="InterPro" id="IPR016064">
    <property type="entry name" value="NAD/diacylglycerol_kinase_sf"/>
</dbReference>
<dbReference type="EMBL" id="FWPT01000008">
    <property type="protein sequence ID" value="SMA49637.1"/>
    <property type="molecule type" value="Genomic_DNA"/>
</dbReference>
<keyword evidence="5" id="KW-1185">Reference proteome</keyword>
<evidence type="ECO:0000313" key="5">
    <source>
        <dbReference type="Proteomes" id="UP000196573"/>
    </source>
</evidence>
<evidence type="ECO:0000313" key="4">
    <source>
        <dbReference type="EMBL" id="SMA49637.1"/>
    </source>
</evidence>
<dbReference type="OrthoDB" id="142078at2"/>
<evidence type="ECO:0000259" key="3">
    <source>
        <dbReference type="PROSITE" id="PS50146"/>
    </source>
</evidence>
<dbReference type="GO" id="GO:0016020">
    <property type="term" value="C:membrane"/>
    <property type="evidence" value="ECO:0007669"/>
    <property type="project" value="GOC"/>
</dbReference>
<feature type="signal peptide" evidence="2">
    <location>
        <begin position="1"/>
        <end position="23"/>
    </location>
</feature>
<dbReference type="Pfam" id="PF00781">
    <property type="entry name" value="DAGK_cat"/>
    <property type="match status" value="1"/>
</dbReference>
<gene>
    <name evidence="4" type="ORF">EHSB41UT_03419</name>
</gene>
<dbReference type="InterPro" id="IPR001206">
    <property type="entry name" value="Diacylglycerol_kinase_cat_dom"/>
</dbReference>
<dbReference type="PANTHER" id="PTHR12358">
    <property type="entry name" value="SPHINGOSINE KINASE"/>
    <property type="match status" value="1"/>
</dbReference>